<feature type="transmembrane region" description="Helical" evidence="1">
    <location>
        <begin position="515"/>
        <end position="538"/>
    </location>
</feature>
<evidence type="ECO:0000313" key="2">
    <source>
        <dbReference type="EMBL" id="HIX57272.1"/>
    </source>
</evidence>
<feature type="transmembrane region" description="Helical" evidence="1">
    <location>
        <begin position="12"/>
        <end position="31"/>
    </location>
</feature>
<accession>A0A9D1WFJ3</accession>
<reference evidence="2" key="2">
    <citation type="submission" date="2021-04" db="EMBL/GenBank/DDBJ databases">
        <authorList>
            <person name="Gilroy R."/>
        </authorList>
    </citation>
    <scope>NUCLEOTIDE SEQUENCE</scope>
    <source>
        <strain evidence="2">USASDec5-558</strain>
    </source>
</reference>
<gene>
    <name evidence="2" type="ORF">H9850_07360</name>
</gene>
<feature type="transmembrane region" description="Helical" evidence="1">
    <location>
        <begin position="386"/>
        <end position="404"/>
    </location>
</feature>
<feature type="transmembrane region" description="Helical" evidence="1">
    <location>
        <begin position="463"/>
        <end position="482"/>
    </location>
</feature>
<comment type="caution">
    <text evidence="2">The sequence shown here is derived from an EMBL/GenBank/DDBJ whole genome shotgun (WGS) entry which is preliminary data.</text>
</comment>
<dbReference type="Proteomes" id="UP000886829">
    <property type="component" value="Unassembled WGS sequence"/>
</dbReference>
<keyword evidence="1" id="KW-0472">Membrane</keyword>
<feature type="transmembrane region" description="Helical" evidence="1">
    <location>
        <begin position="174"/>
        <end position="191"/>
    </location>
</feature>
<keyword evidence="1" id="KW-0812">Transmembrane</keyword>
<feature type="transmembrane region" description="Helical" evidence="1">
    <location>
        <begin position="654"/>
        <end position="676"/>
    </location>
</feature>
<feature type="transmembrane region" description="Helical" evidence="1">
    <location>
        <begin position="713"/>
        <end position="733"/>
    </location>
</feature>
<sequence length="762" mass="86016">MLKQLQTKPWWLVLIMCVVVSVVVELAFFNYKYFWQYVTDYERIVVLNSATRSDEPALAQGPVLIDDQNTSITFELPEVKLRNVRLDLVHPNNPDLLVRGKISVRSTELKYLFSREGNFVLSTRHHEHNNIVLPKERVVTDLHIEFERQPGSSFYVSAIIVNDHFAFAPSPLRILLMFMAFAAVSMCLKYRLYAQVYDPSQVGEASRGRYWVWGALGFNLILVLSILLFNNTITGNNVKSQCYFPQECTFEYGSELGSLLQNRPQTYEERYNSMVYSQQFDAWLKGQTALDVSVNPRVMGFADVYDMSEFYRAQIGWLFDHVIYEGRYYNYYGVAPLILVYTPVYALTGRFPTPILTTSMLSLLGVLCSYWALSVLVRVYRVRTNLLLYMLAQMALPGMALLYFSQTELHAAQIACLSGYTTGLMLVASGYECLYRRGWRRYGLAVLTAVAVVLVVLSRPHVLFVAGLFFMPLLWHFLGTLIKPISRGNTEMQEPPMLRYSVLSNMRANLSAVDWPTMLLLCGLVAIGAVGVMAYNYVRFGSVVDFGQYYMVTASANLPKFNPSYDVATVTESLYHVIVPSTHFTQDFPFVDATPPTADDGSYYTYPSTTLGLLAFSANYALFLLLLPLPRTQLSSAQHDWRANVMIAGIRFDALRLSLALVLVGVIVLGVFNSIWGANLLMRYSLDGAWAAALVSLVLLLCHIEWQSSKSGVLLYIIAVAALLGSLFTGYMLNFMGSQAFAVSPDWLLELINTFRPFLVQA</sequence>
<feature type="transmembrane region" description="Helical" evidence="1">
    <location>
        <begin position="688"/>
        <end position="706"/>
    </location>
</feature>
<proteinExistence type="predicted"/>
<evidence type="ECO:0000313" key="3">
    <source>
        <dbReference type="Proteomes" id="UP000886829"/>
    </source>
</evidence>
<feature type="transmembrane region" description="Helical" evidence="1">
    <location>
        <begin position="439"/>
        <end position="457"/>
    </location>
</feature>
<feature type="transmembrane region" description="Helical" evidence="1">
    <location>
        <begin position="611"/>
        <end position="629"/>
    </location>
</feature>
<feature type="transmembrane region" description="Helical" evidence="1">
    <location>
        <begin position="410"/>
        <end position="427"/>
    </location>
</feature>
<dbReference type="AlphaFoldDB" id="A0A9D1WFJ3"/>
<protein>
    <submittedName>
        <fullName evidence="2">Uncharacterized protein</fullName>
    </submittedName>
</protein>
<reference evidence="2" key="1">
    <citation type="journal article" date="2021" name="PeerJ">
        <title>Extensive microbial diversity within the chicken gut microbiome revealed by metagenomics and culture.</title>
        <authorList>
            <person name="Gilroy R."/>
            <person name="Ravi A."/>
            <person name="Getino M."/>
            <person name="Pursley I."/>
            <person name="Horton D.L."/>
            <person name="Alikhan N.F."/>
            <person name="Baker D."/>
            <person name="Gharbi K."/>
            <person name="Hall N."/>
            <person name="Watson M."/>
            <person name="Adriaenssens E.M."/>
            <person name="Foster-Nyarko E."/>
            <person name="Jarju S."/>
            <person name="Secka A."/>
            <person name="Antonio M."/>
            <person name="Oren A."/>
            <person name="Chaudhuri R.R."/>
            <person name="La Ragione R."/>
            <person name="Hildebrand F."/>
            <person name="Pallen M.J."/>
        </authorList>
    </citation>
    <scope>NUCLEOTIDE SEQUENCE</scope>
    <source>
        <strain evidence="2">USASDec5-558</strain>
    </source>
</reference>
<organism evidence="2 3">
    <name type="scientific">Candidatus Anaerobiospirillum pullistercoris</name>
    <dbReference type="NCBI Taxonomy" id="2838452"/>
    <lineage>
        <taxon>Bacteria</taxon>
        <taxon>Pseudomonadati</taxon>
        <taxon>Pseudomonadota</taxon>
        <taxon>Gammaproteobacteria</taxon>
        <taxon>Aeromonadales</taxon>
        <taxon>Succinivibrionaceae</taxon>
        <taxon>Anaerobiospirillum</taxon>
    </lineage>
</organism>
<feature type="transmembrane region" description="Helical" evidence="1">
    <location>
        <begin position="211"/>
        <end position="229"/>
    </location>
</feature>
<feature type="transmembrane region" description="Helical" evidence="1">
    <location>
        <begin position="360"/>
        <end position="379"/>
    </location>
</feature>
<name>A0A9D1WFJ3_9GAMM</name>
<evidence type="ECO:0000256" key="1">
    <source>
        <dbReference type="SAM" id="Phobius"/>
    </source>
</evidence>
<feature type="transmembrane region" description="Helical" evidence="1">
    <location>
        <begin position="329"/>
        <end position="348"/>
    </location>
</feature>
<keyword evidence="1" id="KW-1133">Transmembrane helix</keyword>
<dbReference type="EMBL" id="DXEV01000146">
    <property type="protein sequence ID" value="HIX57272.1"/>
    <property type="molecule type" value="Genomic_DNA"/>
</dbReference>